<reference evidence="5 6" key="1">
    <citation type="submission" date="2023-09" db="EMBL/GenBank/DDBJ databases">
        <authorList>
            <person name="Rey-Velasco X."/>
        </authorList>
    </citation>
    <scope>NUCLEOTIDE SEQUENCE [LARGE SCALE GENOMIC DNA]</scope>
    <source>
        <strain evidence="5 6">F225</strain>
    </source>
</reference>
<comment type="caution">
    <text evidence="5">The sequence shown here is derived from an EMBL/GenBank/DDBJ whole genome shotgun (WGS) entry which is preliminary data.</text>
</comment>
<dbReference type="EMBL" id="JAVRHN010000001">
    <property type="protein sequence ID" value="MDT0684743.1"/>
    <property type="molecule type" value="Genomic_DNA"/>
</dbReference>
<feature type="chain" id="PRO_5045725140" description="Alpha-glucosidase" evidence="4">
    <location>
        <begin position="23"/>
        <end position="108"/>
    </location>
</feature>
<evidence type="ECO:0000256" key="1">
    <source>
        <dbReference type="ARBA" id="ARBA00001913"/>
    </source>
</evidence>
<evidence type="ECO:0000313" key="5">
    <source>
        <dbReference type="EMBL" id="MDT0684743.1"/>
    </source>
</evidence>
<evidence type="ECO:0000256" key="3">
    <source>
        <dbReference type="ARBA" id="ARBA00022837"/>
    </source>
</evidence>
<dbReference type="InterPro" id="IPR014718">
    <property type="entry name" value="GH-type_carb-bd"/>
</dbReference>
<comment type="subunit">
    <text evidence="2">Monomer.</text>
</comment>
<dbReference type="Proteomes" id="UP001253848">
    <property type="component" value="Unassembled WGS sequence"/>
</dbReference>
<name>A0ABU3DLZ4_9FLAO</name>
<keyword evidence="6" id="KW-1185">Reference proteome</keyword>
<keyword evidence="3" id="KW-0106">Calcium</keyword>
<organism evidence="5 6">
    <name type="scientific">Autumnicola psychrophila</name>
    <dbReference type="NCBI Taxonomy" id="3075592"/>
    <lineage>
        <taxon>Bacteria</taxon>
        <taxon>Pseudomonadati</taxon>
        <taxon>Bacteroidota</taxon>
        <taxon>Flavobacteriia</taxon>
        <taxon>Flavobacteriales</taxon>
        <taxon>Flavobacteriaceae</taxon>
        <taxon>Autumnicola</taxon>
    </lineage>
</organism>
<evidence type="ECO:0000256" key="2">
    <source>
        <dbReference type="ARBA" id="ARBA00011245"/>
    </source>
</evidence>
<evidence type="ECO:0000256" key="4">
    <source>
        <dbReference type="SAM" id="SignalP"/>
    </source>
</evidence>
<evidence type="ECO:0008006" key="7">
    <source>
        <dbReference type="Google" id="ProtNLM"/>
    </source>
</evidence>
<dbReference type="Gene3D" id="2.70.98.10">
    <property type="match status" value="1"/>
</dbReference>
<evidence type="ECO:0000313" key="6">
    <source>
        <dbReference type="Proteomes" id="UP001253848"/>
    </source>
</evidence>
<proteinExistence type="predicted"/>
<comment type="cofactor">
    <cofactor evidence="1">
        <name>Ca(2+)</name>
        <dbReference type="ChEBI" id="CHEBI:29108"/>
    </cofactor>
</comment>
<sequence length="108" mass="12680">MRNKYNKLLLIFSLIICANVEAQNDNFTLRSPDKNIFFEVTLDSILSEIFYTIDYKNKEVISKSGFDIKLDNHQSEWALAIKDKPKWGWMYEKRDWDGWGSPSALPLT</sequence>
<keyword evidence="4" id="KW-0732">Signal</keyword>
<dbReference type="RefSeq" id="WP_311498222.1">
    <property type="nucleotide sequence ID" value="NZ_JAVRHN010000001.1"/>
</dbReference>
<accession>A0ABU3DLZ4</accession>
<protein>
    <recommendedName>
        <fullName evidence="7">Alpha-glucosidase</fullName>
    </recommendedName>
</protein>
<feature type="signal peptide" evidence="4">
    <location>
        <begin position="1"/>
        <end position="22"/>
    </location>
</feature>
<gene>
    <name evidence="5" type="ORF">RM541_00070</name>
</gene>